<reference evidence="2 4" key="1">
    <citation type="submission" date="2018-06" db="EMBL/GenBank/DDBJ databases">
        <authorList>
            <consortium name="Pathogen Informatics"/>
            <person name="Doyle S."/>
        </authorList>
    </citation>
    <scope>NUCLEOTIDE SEQUENCE [LARGE SCALE GENOMIC DNA]</scope>
    <source>
        <strain evidence="2 4">NCTC11159</strain>
    </source>
</reference>
<evidence type="ECO:0000313" key="2">
    <source>
        <dbReference type="EMBL" id="STR45795.1"/>
    </source>
</evidence>
<feature type="domain" description="DUF7674" evidence="1">
    <location>
        <begin position="9"/>
        <end position="119"/>
    </location>
</feature>
<accession>A0A377SWM5</accession>
<proteinExistence type="predicted"/>
<protein>
    <recommendedName>
        <fullName evidence="1">DUF7674 domain-containing protein</fullName>
    </recommendedName>
</protein>
<evidence type="ECO:0000313" key="3">
    <source>
        <dbReference type="EMBL" id="TCU82972.1"/>
    </source>
</evidence>
<sequence>MYSIVDFYQTIHHKFPDISKKADLLFMNDWGQFLPEYAYSWFEKLAYALNSEMKNGVSFLVHKPLFDFLNDILQNANDEIKACIDVAFTENLFWQLPEDKSSLYWIHLPESIKCLYLAFHGRPPI</sequence>
<evidence type="ECO:0000259" key="1">
    <source>
        <dbReference type="Pfam" id="PF24722"/>
    </source>
</evidence>
<dbReference type="OrthoDB" id="8777452at2"/>
<keyword evidence="5" id="KW-1185">Reference proteome</keyword>
<dbReference type="EMBL" id="SMBT01000013">
    <property type="protein sequence ID" value="TCU82972.1"/>
    <property type="molecule type" value="Genomic_DNA"/>
</dbReference>
<dbReference type="AlphaFoldDB" id="A0A377SWM5"/>
<reference evidence="3 5" key="2">
    <citation type="submission" date="2019-03" db="EMBL/GenBank/DDBJ databases">
        <title>Genomic Encyclopedia of Type Strains, Phase IV (KMG-IV): sequencing the most valuable type-strain genomes for metagenomic binning, comparative biology and taxonomic classification.</title>
        <authorList>
            <person name="Goeker M."/>
        </authorList>
    </citation>
    <scope>NUCLEOTIDE SEQUENCE [LARGE SCALE GENOMIC DNA]</scope>
    <source>
        <strain evidence="3 5">DSM 3764</strain>
    </source>
</reference>
<gene>
    <name evidence="3" type="ORF">EV682_11332</name>
    <name evidence="2" type="ORF">NCTC11159_04385</name>
</gene>
<dbReference type="RefSeq" id="WP_115230044.1">
    <property type="nucleotide sequence ID" value="NZ_CAWOLO010000013.1"/>
</dbReference>
<dbReference type="InterPro" id="IPR056091">
    <property type="entry name" value="DUF7674"/>
</dbReference>
<dbReference type="Proteomes" id="UP000255108">
    <property type="component" value="Unassembled WGS sequence"/>
</dbReference>
<organism evidence="2 4">
    <name type="scientific">Iodobacter fluviatilis</name>
    <dbReference type="NCBI Taxonomy" id="537"/>
    <lineage>
        <taxon>Bacteria</taxon>
        <taxon>Pseudomonadati</taxon>
        <taxon>Pseudomonadota</taxon>
        <taxon>Betaproteobacteria</taxon>
        <taxon>Neisseriales</taxon>
        <taxon>Chitinibacteraceae</taxon>
        <taxon>Iodobacter</taxon>
    </lineage>
</organism>
<dbReference type="Proteomes" id="UP000295794">
    <property type="component" value="Unassembled WGS sequence"/>
</dbReference>
<dbReference type="Pfam" id="PF24722">
    <property type="entry name" value="DUF7674"/>
    <property type="match status" value="1"/>
</dbReference>
<dbReference type="EMBL" id="UGHR01000006">
    <property type="protein sequence ID" value="STR45795.1"/>
    <property type="molecule type" value="Genomic_DNA"/>
</dbReference>
<name>A0A377SWM5_9NEIS</name>
<evidence type="ECO:0000313" key="5">
    <source>
        <dbReference type="Proteomes" id="UP000295794"/>
    </source>
</evidence>
<evidence type="ECO:0000313" key="4">
    <source>
        <dbReference type="Proteomes" id="UP000255108"/>
    </source>
</evidence>